<dbReference type="EMBL" id="JBHSRS010000018">
    <property type="protein sequence ID" value="MFC6281327.1"/>
    <property type="molecule type" value="Genomic_DNA"/>
</dbReference>
<accession>A0ABW1TX39</accession>
<feature type="domain" description="AB hydrolase-1" evidence="1">
    <location>
        <begin position="67"/>
        <end position="315"/>
    </location>
</feature>
<gene>
    <name evidence="2" type="ORF">ACFQND_08815</name>
</gene>
<dbReference type="PRINTS" id="PR00111">
    <property type="entry name" value="ABHYDROLASE"/>
</dbReference>
<dbReference type="RefSeq" id="WP_371438999.1">
    <property type="nucleotide sequence ID" value="NZ_JBHSRS010000018.1"/>
</dbReference>
<dbReference type="PANTHER" id="PTHR43798:SF33">
    <property type="entry name" value="HYDROLASE, PUTATIVE (AFU_ORTHOLOGUE AFUA_2G14860)-RELATED"/>
    <property type="match status" value="1"/>
</dbReference>
<comment type="caution">
    <text evidence="2">The sequence shown here is derived from an EMBL/GenBank/DDBJ whole genome shotgun (WGS) entry which is preliminary data.</text>
</comment>
<dbReference type="Gene3D" id="3.40.50.1820">
    <property type="entry name" value="alpha/beta hydrolase"/>
    <property type="match status" value="1"/>
</dbReference>
<dbReference type="InterPro" id="IPR029058">
    <property type="entry name" value="AB_hydrolase_fold"/>
</dbReference>
<dbReference type="GO" id="GO:0016787">
    <property type="term" value="F:hydrolase activity"/>
    <property type="evidence" value="ECO:0007669"/>
    <property type="project" value="UniProtKB-KW"/>
</dbReference>
<protein>
    <submittedName>
        <fullName evidence="2">Alpha/beta fold hydrolase</fullName>
    </submittedName>
</protein>
<keyword evidence="2" id="KW-0378">Hydrolase</keyword>
<dbReference type="PRINTS" id="PR00412">
    <property type="entry name" value="EPOXHYDRLASE"/>
</dbReference>
<sequence>MRRWLVYPWRVFLALVACLLLVVAFSWARMLWVEDHSPREAAPRQGRWLHAHDVELYVQEFGDPAAPPLVLTHGTGAWSGTWDQNVQAMAAAGYRVIAVDLPPFGFSTRPAARDYSRAAQACRIIGLIDALKLGPVTLLGHSYGGGPAAEAAMLQPDRVRHLILVDAAIGLMEYPAPATSGGVAASLFGIRPLRTALIATVGTQPLFSEFWLRQFVARKEVVTPSRTAIYRQPFVVDGFSASLGDWAAQFAGESGKSLSETPEGFRQLPMPLTLVWGQEDTITPLPQAQTLQRLVAGSRLLVLPGVGHIPQIEDPALFNRRMTEALKYP</sequence>
<dbReference type="InterPro" id="IPR000073">
    <property type="entry name" value="AB_hydrolase_1"/>
</dbReference>
<proteinExistence type="predicted"/>
<evidence type="ECO:0000259" key="1">
    <source>
        <dbReference type="Pfam" id="PF00561"/>
    </source>
</evidence>
<dbReference type="PANTHER" id="PTHR43798">
    <property type="entry name" value="MONOACYLGLYCEROL LIPASE"/>
    <property type="match status" value="1"/>
</dbReference>
<dbReference type="InterPro" id="IPR050266">
    <property type="entry name" value="AB_hydrolase_sf"/>
</dbReference>
<evidence type="ECO:0000313" key="2">
    <source>
        <dbReference type="EMBL" id="MFC6281327.1"/>
    </source>
</evidence>
<keyword evidence="3" id="KW-1185">Reference proteome</keyword>
<name>A0ABW1TX39_9BURK</name>
<dbReference type="InterPro" id="IPR000639">
    <property type="entry name" value="Epox_hydrolase-like"/>
</dbReference>
<reference evidence="3" key="1">
    <citation type="journal article" date="2019" name="Int. J. Syst. Evol. Microbiol.">
        <title>The Global Catalogue of Microorganisms (GCM) 10K type strain sequencing project: providing services to taxonomists for standard genome sequencing and annotation.</title>
        <authorList>
            <consortium name="The Broad Institute Genomics Platform"/>
            <consortium name="The Broad Institute Genome Sequencing Center for Infectious Disease"/>
            <person name="Wu L."/>
            <person name="Ma J."/>
        </authorList>
    </citation>
    <scope>NUCLEOTIDE SEQUENCE [LARGE SCALE GENOMIC DNA]</scope>
    <source>
        <strain evidence="3">CCUG 39402</strain>
    </source>
</reference>
<organism evidence="2 3">
    <name type="scientific">Polaromonas aquatica</name>
    <dbReference type="NCBI Taxonomy" id="332657"/>
    <lineage>
        <taxon>Bacteria</taxon>
        <taxon>Pseudomonadati</taxon>
        <taxon>Pseudomonadota</taxon>
        <taxon>Betaproteobacteria</taxon>
        <taxon>Burkholderiales</taxon>
        <taxon>Comamonadaceae</taxon>
        <taxon>Polaromonas</taxon>
    </lineage>
</organism>
<dbReference type="SUPFAM" id="SSF53474">
    <property type="entry name" value="alpha/beta-Hydrolases"/>
    <property type="match status" value="1"/>
</dbReference>
<dbReference type="Proteomes" id="UP001596270">
    <property type="component" value="Unassembled WGS sequence"/>
</dbReference>
<dbReference type="Pfam" id="PF00561">
    <property type="entry name" value="Abhydrolase_1"/>
    <property type="match status" value="1"/>
</dbReference>
<evidence type="ECO:0000313" key="3">
    <source>
        <dbReference type="Proteomes" id="UP001596270"/>
    </source>
</evidence>